<sequence>MANVNSPLTSFLFSSPPPVSLFPVFLPKSLKTAFSHFISLLILLISPLFFSFLILVSLVCLHHPSLVPATRPSFAFHLSDTQEEIEIRNPSSDWRHKSKHKIEIMLDSAQINFPDLEFLNYEQFCLQQSRARVHSIKYLILNARGAYNPDFIFKFAELTFEHQPDIVIVTETRLSGEEDRIARESMTYTGVVSLQAVGYFGGIWFLWK</sequence>
<proteinExistence type="predicted"/>
<evidence type="ECO:0000256" key="1">
    <source>
        <dbReference type="SAM" id="Phobius"/>
    </source>
</evidence>
<protein>
    <recommendedName>
        <fullName evidence="4">Endonuclease/exonuclease/phosphatase</fullName>
    </recommendedName>
</protein>
<dbReference type="AlphaFoldDB" id="A0A1R3KGB4"/>
<dbReference type="OrthoDB" id="1720282at2759"/>
<keyword evidence="1" id="KW-0812">Transmembrane</keyword>
<keyword evidence="1" id="KW-0472">Membrane</keyword>
<name>A0A1R3KGB4_COCAP</name>
<comment type="caution">
    <text evidence="2">The sequence shown here is derived from an EMBL/GenBank/DDBJ whole genome shotgun (WGS) entry which is preliminary data.</text>
</comment>
<gene>
    <name evidence="2" type="ORF">CCACVL1_01703</name>
</gene>
<feature type="transmembrane region" description="Helical" evidence="1">
    <location>
        <begin position="37"/>
        <end position="61"/>
    </location>
</feature>
<reference evidence="2 3" key="1">
    <citation type="submission" date="2013-09" db="EMBL/GenBank/DDBJ databases">
        <title>Corchorus capsularis genome sequencing.</title>
        <authorList>
            <person name="Alam M."/>
            <person name="Haque M.S."/>
            <person name="Islam M.S."/>
            <person name="Emdad E.M."/>
            <person name="Islam M.M."/>
            <person name="Ahmed B."/>
            <person name="Halim A."/>
            <person name="Hossen Q.M.M."/>
            <person name="Hossain M.Z."/>
            <person name="Ahmed R."/>
            <person name="Khan M.M."/>
            <person name="Islam R."/>
            <person name="Rashid M.M."/>
            <person name="Khan S.A."/>
            <person name="Rahman M.S."/>
            <person name="Alam M."/>
        </authorList>
    </citation>
    <scope>NUCLEOTIDE SEQUENCE [LARGE SCALE GENOMIC DNA]</scope>
    <source>
        <strain evidence="3">cv. CVL-1</strain>
        <tissue evidence="2">Whole seedling</tissue>
    </source>
</reference>
<evidence type="ECO:0000313" key="2">
    <source>
        <dbReference type="EMBL" id="OMP06123.1"/>
    </source>
</evidence>
<dbReference type="Proteomes" id="UP000188268">
    <property type="component" value="Unassembled WGS sequence"/>
</dbReference>
<dbReference type="EMBL" id="AWWV01005049">
    <property type="protein sequence ID" value="OMP06123.1"/>
    <property type="molecule type" value="Genomic_DNA"/>
</dbReference>
<evidence type="ECO:0008006" key="4">
    <source>
        <dbReference type="Google" id="ProtNLM"/>
    </source>
</evidence>
<dbReference type="Gramene" id="OMP06123">
    <property type="protein sequence ID" value="OMP06123"/>
    <property type="gene ID" value="CCACVL1_01703"/>
</dbReference>
<accession>A0A1R3KGB4</accession>
<evidence type="ECO:0000313" key="3">
    <source>
        <dbReference type="Proteomes" id="UP000188268"/>
    </source>
</evidence>
<keyword evidence="3" id="KW-1185">Reference proteome</keyword>
<organism evidence="2 3">
    <name type="scientific">Corchorus capsularis</name>
    <name type="common">Jute</name>
    <dbReference type="NCBI Taxonomy" id="210143"/>
    <lineage>
        <taxon>Eukaryota</taxon>
        <taxon>Viridiplantae</taxon>
        <taxon>Streptophyta</taxon>
        <taxon>Embryophyta</taxon>
        <taxon>Tracheophyta</taxon>
        <taxon>Spermatophyta</taxon>
        <taxon>Magnoliopsida</taxon>
        <taxon>eudicotyledons</taxon>
        <taxon>Gunneridae</taxon>
        <taxon>Pentapetalae</taxon>
        <taxon>rosids</taxon>
        <taxon>malvids</taxon>
        <taxon>Malvales</taxon>
        <taxon>Malvaceae</taxon>
        <taxon>Grewioideae</taxon>
        <taxon>Apeibeae</taxon>
        <taxon>Corchorus</taxon>
    </lineage>
</organism>
<feature type="transmembrane region" description="Helical" evidence="1">
    <location>
        <begin position="188"/>
        <end position="207"/>
    </location>
</feature>
<keyword evidence="1" id="KW-1133">Transmembrane helix</keyword>